<dbReference type="EMBL" id="JAFBCV010000032">
    <property type="protein sequence ID" value="MBM7841367.1"/>
    <property type="molecule type" value="Genomic_DNA"/>
</dbReference>
<sequence length="98" mass="11261">MKLLVCIIEDFYSDHVEKNLREQGYRMTELSSAGGFLRKGSTTFLFGVHETDLEQLQQALKEACLQVEKKKQRKDKKTHRYTSFILPAANATPLLLNT</sequence>
<dbReference type="InterPro" id="IPR011322">
    <property type="entry name" value="N-reg_PII-like_a/b"/>
</dbReference>
<dbReference type="Gene3D" id="3.30.70.120">
    <property type="match status" value="1"/>
</dbReference>
<dbReference type="Pfam" id="PF06153">
    <property type="entry name" value="CdAMP_rec"/>
    <property type="match status" value="1"/>
</dbReference>
<comment type="caution">
    <text evidence="1">The sequence shown here is derived from an EMBL/GenBank/DDBJ whole genome shotgun (WGS) entry which is preliminary data.</text>
</comment>
<dbReference type="PANTHER" id="PTHR38456">
    <property type="entry name" value="CYCLIC DI-AMP RECEPTOR A"/>
    <property type="match status" value="1"/>
</dbReference>
<dbReference type="InterPro" id="IPR015867">
    <property type="entry name" value="N-reg_PII/ATP_PRibTrfase_C"/>
</dbReference>
<dbReference type="SUPFAM" id="SSF54913">
    <property type="entry name" value="GlnB-like"/>
    <property type="match status" value="1"/>
</dbReference>
<keyword evidence="2" id="KW-1185">Reference proteome</keyword>
<reference evidence="1" key="1">
    <citation type="submission" date="2021-01" db="EMBL/GenBank/DDBJ databases">
        <title>Genomic Encyclopedia of Type Strains, Phase IV (KMG-IV): sequencing the most valuable type-strain genomes for metagenomic binning, comparative biology and taxonomic classification.</title>
        <authorList>
            <person name="Goeker M."/>
        </authorList>
    </citation>
    <scope>NUCLEOTIDE SEQUENCE</scope>
    <source>
        <strain evidence="1">DSM 21943</strain>
    </source>
</reference>
<dbReference type="RefSeq" id="WP_035422313.1">
    <property type="nucleotide sequence ID" value="NZ_JAFBCV010000032.1"/>
</dbReference>
<evidence type="ECO:0000313" key="1">
    <source>
        <dbReference type="EMBL" id="MBM7841367.1"/>
    </source>
</evidence>
<name>A0ABS2T0Q0_9BACI</name>
<evidence type="ECO:0000313" key="2">
    <source>
        <dbReference type="Proteomes" id="UP001179280"/>
    </source>
</evidence>
<protein>
    <submittedName>
        <fullName evidence="1">Uncharacterized protein YaaQ</fullName>
    </submittedName>
</protein>
<accession>A0ABS2T0Q0</accession>
<proteinExistence type="predicted"/>
<gene>
    <name evidence="1" type="ORF">JOC54_004671</name>
</gene>
<dbReference type="PANTHER" id="PTHR38456:SF1">
    <property type="entry name" value="CYCLIC DI-AMP RECEPTOR A"/>
    <property type="match status" value="1"/>
</dbReference>
<dbReference type="Proteomes" id="UP001179280">
    <property type="component" value="Unassembled WGS sequence"/>
</dbReference>
<organism evidence="1 2">
    <name type="scientific">Shouchella xiaoxiensis</name>
    <dbReference type="NCBI Taxonomy" id="766895"/>
    <lineage>
        <taxon>Bacteria</taxon>
        <taxon>Bacillati</taxon>
        <taxon>Bacillota</taxon>
        <taxon>Bacilli</taxon>
        <taxon>Bacillales</taxon>
        <taxon>Bacillaceae</taxon>
        <taxon>Shouchella</taxon>
    </lineage>
</organism>
<dbReference type="InterPro" id="IPR010375">
    <property type="entry name" value="CdAMP_rec"/>
</dbReference>